<dbReference type="Gene3D" id="3.40.30.10">
    <property type="entry name" value="Glutaredoxin"/>
    <property type="match status" value="1"/>
</dbReference>
<dbReference type="Pfam" id="PF13462">
    <property type="entry name" value="Thioredoxin_4"/>
    <property type="match status" value="1"/>
</dbReference>
<organism evidence="3 4">
    <name type="scientific">Actinoplanes flavus</name>
    <dbReference type="NCBI Taxonomy" id="2820290"/>
    <lineage>
        <taxon>Bacteria</taxon>
        <taxon>Bacillati</taxon>
        <taxon>Actinomycetota</taxon>
        <taxon>Actinomycetes</taxon>
        <taxon>Micromonosporales</taxon>
        <taxon>Micromonosporaceae</taxon>
        <taxon>Actinoplanes</taxon>
    </lineage>
</organism>
<feature type="domain" description="Thioredoxin-like fold" evidence="2">
    <location>
        <begin position="99"/>
        <end position="247"/>
    </location>
</feature>
<keyword evidence="1" id="KW-0812">Transmembrane</keyword>
<accession>A0ABS3UG76</accession>
<proteinExistence type="predicted"/>
<evidence type="ECO:0000256" key="1">
    <source>
        <dbReference type="SAM" id="Phobius"/>
    </source>
</evidence>
<keyword evidence="1" id="KW-0472">Membrane</keyword>
<dbReference type="SUPFAM" id="SSF52833">
    <property type="entry name" value="Thioredoxin-like"/>
    <property type="match status" value="1"/>
</dbReference>
<evidence type="ECO:0000313" key="3">
    <source>
        <dbReference type="EMBL" id="MBO3737782.1"/>
    </source>
</evidence>
<keyword evidence="4" id="KW-1185">Reference proteome</keyword>
<gene>
    <name evidence="3" type="ORF">J5X75_09640</name>
</gene>
<dbReference type="InterPro" id="IPR036249">
    <property type="entry name" value="Thioredoxin-like_sf"/>
</dbReference>
<reference evidence="3 4" key="1">
    <citation type="submission" date="2021-03" db="EMBL/GenBank/DDBJ databases">
        <title>Actinoplanes flavus sp. nov., a novel actinomycete isolated from Coconut Palm rhizosphere soil.</title>
        <authorList>
            <person name="Luo X."/>
        </authorList>
    </citation>
    <scope>NUCLEOTIDE SEQUENCE [LARGE SCALE GENOMIC DNA]</scope>
    <source>
        <strain evidence="3 4">NEAU-H7</strain>
    </source>
</reference>
<evidence type="ECO:0000259" key="2">
    <source>
        <dbReference type="Pfam" id="PF13462"/>
    </source>
</evidence>
<dbReference type="InterPro" id="IPR012336">
    <property type="entry name" value="Thioredoxin-like_fold"/>
</dbReference>
<dbReference type="EMBL" id="JAGFNS010000005">
    <property type="protein sequence ID" value="MBO3737782.1"/>
    <property type="molecule type" value="Genomic_DNA"/>
</dbReference>
<evidence type="ECO:0000313" key="4">
    <source>
        <dbReference type="Proteomes" id="UP000679690"/>
    </source>
</evidence>
<sequence length="268" mass="27516">MIYANVKADSSYEGAKIMGTEAGNRHTAAKKAVASARAGQRGHRTIMVIGGAVIVVLIAAIAISVITAMNDGDKTGADGPLVVPATATADGGLKVGTGPVAVDIYLDYMCPYCGKFEAANHADIQALVDDGTATVNLHPLNFLDPQSRGTEYSSRAANAVATVADKDPGHVLDLNTALFENQPEEGSEGLDDAKIADVAASVGVPQNVTGTFEDRTFVPWVTQSNDAAFANGIEGTPTVKINGVVTDVDLYTAGPLRDAVTAAAGTTK</sequence>
<keyword evidence="1" id="KW-1133">Transmembrane helix</keyword>
<feature type="transmembrane region" description="Helical" evidence="1">
    <location>
        <begin position="46"/>
        <end position="69"/>
    </location>
</feature>
<dbReference type="Proteomes" id="UP000679690">
    <property type="component" value="Unassembled WGS sequence"/>
</dbReference>
<protein>
    <submittedName>
        <fullName evidence="3">DsbA family protein</fullName>
    </submittedName>
</protein>
<name>A0ABS3UG76_9ACTN</name>
<dbReference type="RefSeq" id="WP_208466982.1">
    <property type="nucleotide sequence ID" value="NZ_JAGFNS010000005.1"/>
</dbReference>
<comment type="caution">
    <text evidence="3">The sequence shown here is derived from an EMBL/GenBank/DDBJ whole genome shotgun (WGS) entry which is preliminary data.</text>
</comment>